<protein>
    <submittedName>
        <fullName evidence="2">Uncharacterized protein</fullName>
    </submittedName>
</protein>
<evidence type="ECO:0000313" key="3">
    <source>
        <dbReference type="Proteomes" id="UP001445335"/>
    </source>
</evidence>
<feature type="compositionally biased region" description="Basic and acidic residues" evidence="1">
    <location>
        <begin position="1"/>
        <end position="10"/>
    </location>
</feature>
<dbReference type="AlphaFoldDB" id="A0AAW1QYI0"/>
<feature type="region of interest" description="Disordered" evidence="1">
    <location>
        <begin position="1"/>
        <end position="99"/>
    </location>
</feature>
<evidence type="ECO:0000313" key="2">
    <source>
        <dbReference type="EMBL" id="KAK9826510.1"/>
    </source>
</evidence>
<reference evidence="2 3" key="1">
    <citation type="journal article" date="2024" name="Nat. Commun.">
        <title>Phylogenomics reveals the evolutionary origins of lichenization in chlorophyte algae.</title>
        <authorList>
            <person name="Puginier C."/>
            <person name="Libourel C."/>
            <person name="Otte J."/>
            <person name="Skaloud P."/>
            <person name="Haon M."/>
            <person name="Grisel S."/>
            <person name="Petersen M."/>
            <person name="Berrin J.G."/>
            <person name="Delaux P.M."/>
            <person name="Dal Grande F."/>
            <person name="Keller J."/>
        </authorList>
    </citation>
    <scope>NUCLEOTIDE SEQUENCE [LARGE SCALE GENOMIC DNA]</scope>
    <source>
        <strain evidence="2 3">SAG 245.80</strain>
    </source>
</reference>
<name>A0AAW1QYI0_9CHLO</name>
<accession>A0AAW1QYI0</accession>
<proteinExistence type="predicted"/>
<comment type="caution">
    <text evidence="2">The sequence shown here is derived from an EMBL/GenBank/DDBJ whole genome shotgun (WGS) entry which is preliminary data.</text>
</comment>
<feature type="compositionally biased region" description="Low complexity" evidence="1">
    <location>
        <begin position="29"/>
        <end position="46"/>
    </location>
</feature>
<organism evidence="2 3">
    <name type="scientific">Elliptochloris bilobata</name>
    <dbReference type="NCBI Taxonomy" id="381761"/>
    <lineage>
        <taxon>Eukaryota</taxon>
        <taxon>Viridiplantae</taxon>
        <taxon>Chlorophyta</taxon>
        <taxon>core chlorophytes</taxon>
        <taxon>Trebouxiophyceae</taxon>
        <taxon>Trebouxiophyceae incertae sedis</taxon>
        <taxon>Elliptochloris clade</taxon>
        <taxon>Elliptochloris</taxon>
    </lineage>
</organism>
<dbReference type="EMBL" id="JALJOU010000064">
    <property type="protein sequence ID" value="KAK9826510.1"/>
    <property type="molecule type" value="Genomic_DNA"/>
</dbReference>
<dbReference type="Proteomes" id="UP001445335">
    <property type="component" value="Unassembled WGS sequence"/>
</dbReference>
<feature type="compositionally biased region" description="Gly residues" evidence="1">
    <location>
        <begin position="47"/>
        <end position="57"/>
    </location>
</feature>
<sequence length="186" mass="19559">MESFIEKMAEKAMGQGQHNQGGPQGGYSGPQEGFMGQQQGHGQPQMGYGGPPQGGFMGQQQGYGQPQMGYGCPPQGGFMGQQQGYGQPQMGGGEHEGLDWSHLGRLAQHYDQQPVPGDGGPPPPSDANPNIINKLLGHFQQNTGTSFSGGQDQFDQMAAMASKFTGIPIPASVLRKLIGAKLNGML</sequence>
<evidence type="ECO:0000256" key="1">
    <source>
        <dbReference type="SAM" id="MobiDB-lite"/>
    </source>
</evidence>
<keyword evidence="3" id="KW-1185">Reference proteome</keyword>
<feature type="compositionally biased region" description="Low complexity" evidence="1">
    <location>
        <begin position="58"/>
        <end position="88"/>
    </location>
</feature>
<gene>
    <name evidence="2" type="ORF">WJX81_008554</name>
</gene>